<dbReference type="InterPro" id="IPR004811">
    <property type="entry name" value="RelA/Spo_fam"/>
</dbReference>
<comment type="pathway">
    <text evidence="2">Purine metabolism; ppGpp biosynthesis; ppGpp from GDP: step 1/1.</text>
</comment>
<accession>A0AAP6MKG3</accession>
<name>A0AAP6MKG3_9GAMM</name>
<evidence type="ECO:0000256" key="4">
    <source>
        <dbReference type="ARBA" id="ARBA00047968"/>
    </source>
</evidence>
<gene>
    <name evidence="9" type="primary">spoT</name>
    <name evidence="9" type="ORF">VCB98_07895</name>
</gene>
<dbReference type="SUPFAM" id="SSF55021">
    <property type="entry name" value="ACT-like"/>
    <property type="match status" value="1"/>
</dbReference>
<dbReference type="FunFam" id="1.10.3210.10:FF:000001">
    <property type="entry name" value="GTP pyrophosphokinase RelA"/>
    <property type="match status" value="1"/>
</dbReference>
<evidence type="ECO:0000259" key="7">
    <source>
        <dbReference type="PROSITE" id="PS51831"/>
    </source>
</evidence>
<dbReference type="Gene3D" id="3.30.460.10">
    <property type="entry name" value="Beta Polymerase, domain 2"/>
    <property type="match status" value="1"/>
</dbReference>
<dbReference type="InterPro" id="IPR002912">
    <property type="entry name" value="ACT_dom"/>
</dbReference>
<feature type="domain" description="TGS" evidence="8">
    <location>
        <begin position="404"/>
        <end position="465"/>
    </location>
</feature>
<dbReference type="InterPro" id="IPR045865">
    <property type="entry name" value="ACT-like_dom_sf"/>
</dbReference>
<dbReference type="Pfam" id="PF04607">
    <property type="entry name" value="RelA_SpoT"/>
    <property type="match status" value="1"/>
</dbReference>
<feature type="domain" description="ACT" evidence="6">
    <location>
        <begin position="647"/>
        <end position="721"/>
    </location>
</feature>
<dbReference type="CDD" id="cd00077">
    <property type="entry name" value="HDc"/>
    <property type="match status" value="1"/>
</dbReference>
<evidence type="ECO:0000256" key="2">
    <source>
        <dbReference type="ARBA" id="ARBA00024329"/>
    </source>
</evidence>
<dbReference type="PROSITE" id="PS51831">
    <property type="entry name" value="HD"/>
    <property type="match status" value="1"/>
</dbReference>
<dbReference type="PROSITE" id="PS51880">
    <property type="entry name" value="TGS"/>
    <property type="match status" value="1"/>
</dbReference>
<dbReference type="AlphaFoldDB" id="A0AAP6MKG3"/>
<dbReference type="InterPro" id="IPR012676">
    <property type="entry name" value="TGS-like"/>
</dbReference>
<dbReference type="SUPFAM" id="SSF81301">
    <property type="entry name" value="Nucleotidyltransferase"/>
    <property type="match status" value="1"/>
</dbReference>
<dbReference type="NCBIfam" id="TIGR00691">
    <property type="entry name" value="spoT_relA"/>
    <property type="match status" value="1"/>
</dbReference>
<organism evidence="9 10">
    <name type="scientific">Natronospira elongata</name>
    <dbReference type="NCBI Taxonomy" id="3110268"/>
    <lineage>
        <taxon>Bacteria</taxon>
        <taxon>Pseudomonadati</taxon>
        <taxon>Pseudomonadota</taxon>
        <taxon>Gammaproteobacteria</taxon>
        <taxon>Natronospirales</taxon>
        <taxon>Natronospiraceae</taxon>
        <taxon>Natronospira</taxon>
    </lineage>
</organism>
<dbReference type="InterPro" id="IPR007685">
    <property type="entry name" value="RelA_SpoT"/>
</dbReference>
<dbReference type="InterPro" id="IPR003607">
    <property type="entry name" value="HD/PDEase_dom"/>
</dbReference>
<dbReference type="PANTHER" id="PTHR21262:SF36">
    <property type="entry name" value="BIFUNCTIONAL (P)PPGPP SYNTHASE_HYDROLASE SPOT"/>
    <property type="match status" value="1"/>
</dbReference>
<keyword evidence="10" id="KW-1185">Reference proteome</keyword>
<protein>
    <recommendedName>
        <fullName evidence="3">guanosine-3',5'-bis(diphosphate) 3'-diphosphatase</fullName>
        <ecNumber evidence="3">3.1.7.2</ecNumber>
    </recommendedName>
</protein>
<dbReference type="SMART" id="SM00954">
    <property type="entry name" value="RelA_SpoT"/>
    <property type="match status" value="1"/>
</dbReference>
<sequence length="721" mass="81369">MSDAAAKYVSSRRARRAVGIDDLLGRLRSYLPEDQVETVEQAFQFGAEAHEGQRRLTGEPYISHPVAVAGILSELRMDYKTLIAAILHDVIEDTPTAKEEIAERFGEDVAQLVDGVSKLTQIRFRSKAEAQAENFRKMLLAMVEDIRVILVKLADRLHNMRTLGVMPPAKRRRIARETLEIYAPIAGRLGINAIRLELEDLGFKSFHPTRYRVISRHLRRVRGNQKEIFRRINRAFGEALVAENISAEVGSREKHIYSIYQKMRKKRLSLTDVLDVYGFRVTVDKVDTCYRVLGIVHNVYKPVPGRFKDYIAIPKANGYQSLHTTLFGPHGVPIEVQIRTHEMDRIAESGIAAHWLYKGADKEGLSAPEEIRAREWLKGVLEMQKGSGNSMEFLENVKVDLFPDEVYVFTPRGDIRRLPRGATAVDFAYAVHTDVGNACVAVKINRRLAPLRTRLVNGQTVEIITAENARPNPAWLNFVVSAKARAAIRHYLKNVHQEEAVEMGRRLLERALGELGFKLRQIPRSRFNALLKEFHMEDAEELYEQIGLGQRVGPIVARRLLPDEELGEAPAGSSGPLTISGTEGMVVTLARCCYPIPGDPIVGYLSQGRGIVVHRDDCTNLNEYSNDPDKWVEIQWEKGLARDFSVDVKVDVENKRGVLASVAATMSEEGSNIEHVDVQERDGAHTTLHFVFNVRDRKHLATIMRSIRAMPEVLRIVRTHA</sequence>
<dbReference type="Pfam" id="PF02824">
    <property type="entry name" value="TGS"/>
    <property type="match status" value="1"/>
</dbReference>
<dbReference type="Pfam" id="PF19296">
    <property type="entry name" value="RelA_AH_RIS"/>
    <property type="match status" value="2"/>
</dbReference>
<dbReference type="CDD" id="cd04876">
    <property type="entry name" value="ACT_RelA-SpoT"/>
    <property type="match status" value="1"/>
</dbReference>
<dbReference type="CDD" id="cd05399">
    <property type="entry name" value="NT_Rel-Spo_like"/>
    <property type="match status" value="1"/>
</dbReference>
<dbReference type="SUPFAM" id="SSF81271">
    <property type="entry name" value="TGS-like"/>
    <property type="match status" value="1"/>
</dbReference>
<feature type="domain" description="HD" evidence="7">
    <location>
        <begin position="61"/>
        <end position="160"/>
    </location>
</feature>
<comment type="caution">
    <text evidence="9">The sequence shown here is derived from an EMBL/GenBank/DDBJ whole genome shotgun (WGS) entry which is preliminary data.</text>
</comment>
<dbReference type="FunFam" id="3.30.460.10:FF:000001">
    <property type="entry name" value="GTP pyrophosphokinase RelA"/>
    <property type="match status" value="1"/>
</dbReference>
<dbReference type="EMBL" id="JAYGII010000014">
    <property type="protein sequence ID" value="MEA5445738.1"/>
    <property type="molecule type" value="Genomic_DNA"/>
</dbReference>
<dbReference type="Gene3D" id="3.10.20.30">
    <property type="match status" value="1"/>
</dbReference>
<dbReference type="Pfam" id="PF13291">
    <property type="entry name" value="ACT_4"/>
    <property type="match status" value="1"/>
</dbReference>
<dbReference type="InterPro" id="IPR012675">
    <property type="entry name" value="Beta-grasp_dom_sf"/>
</dbReference>
<comment type="similarity">
    <text evidence="5">Belongs to the relA/spoT family.</text>
</comment>
<reference evidence="9 10" key="1">
    <citation type="submission" date="2023-12" db="EMBL/GenBank/DDBJ databases">
        <title>Whole-genome sequencing of halo(alkali)philic microorganisms from hypersaline lakes.</title>
        <authorList>
            <person name="Sorokin D.Y."/>
            <person name="Merkel A.Y."/>
            <person name="Messina E."/>
            <person name="Yakimov M."/>
        </authorList>
    </citation>
    <scope>NUCLEOTIDE SEQUENCE [LARGE SCALE GENOMIC DNA]</scope>
    <source>
        <strain evidence="9 10">AB-CW1</strain>
    </source>
</reference>
<dbReference type="GO" id="GO:0005886">
    <property type="term" value="C:plasma membrane"/>
    <property type="evidence" value="ECO:0007669"/>
    <property type="project" value="TreeGrafter"/>
</dbReference>
<evidence type="ECO:0000313" key="9">
    <source>
        <dbReference type="EMBL" id="MEA5445738.1"/>
    </source>
</evidence>
<evidence type="ECO:0000256" key="3">
    <source>
        <dbReference type="ARBA" id="ARBA00024387"/>
    </source>
</evidence>
<dbReference type="InterPro" id="IPR004095">
    <property type="entry name" value="TGS"/>
</dbReference>
<dbReference type="Gene3D" id="1.10.3210.10">
    <property type="entry name" value="Hypothetical protein af1432"/>
    <property type="match status" value="1"/>
</dbReference>
<evidence type="ECO:0000256" key="5">
    <source>
        <dbReference type="RuleBase" id="RU003847"/>
    </source>
</evidence>
<dbReference type="GO" id="GO:0008728">
    <property type="term" value="F:GTP diphosphokinase activity"/>
    <property type="evidence" value="ECO:0007669"/>
    <property type="project" value="TreeGrafter"/>
</dbReference>
<dbReference type="PANTHER" id="PTHR21262">
    <property type="entry name" value="GUANOSINE-3',5'-BIS DIPHOSPHATE 3'-PYROPHOSPHOHYDROLASE"/>
    <property type="match status" value="1"/>
</dbReference>
<dbReference type="SMART" id="SM00471">
    <property type="entry name" value="HDc"/>
    <property type="match status" value="1"/>
</dbReference>
<dbReference type="GO" id="GO:0015949">
    <property type="term" value="P:nucleobase-containing small molecule interconversion"/>
    <property type="evidence" value="ECO:0007669"/>
    <property type="project" value="UniProtKB-ARBA"/>
</dbReference>
<comment type="catalytic activity">
    <reaction evidence="4">
        <text>guanosine 3',5'-bis(diphosphate) + H2O = GDP + diphosphate + H(+)</text>
        <dbReference type="Rhea" id="RHEA:14253"/>
        <dbReference type="ChEBI" id="CHEBI:15377"/>
        <dbReference type="ChEBI" id="CHEBI:15378"/>
        <dbReference type="ChEBI" id="CHEBI:33019"/>
        <dbReference type="ChEBI" id="CHEBI:58189"/>
        <dbReference type="ChEBI" id="CHEBI:77828"/>
        <dbReference type="EC" id="3.1.7.2"/>
    </reaction>
</comment>
<dbReference type="FunFam" id="3.10.20.30:FF:000002">
    <property type="entry name" value="GTP pyrophosphokinase (RelA/SpoT)"/>
    <property type="match status" value="1"/>
</dbReference>
<dbReference type="SUPFAM" id="SSF109604">
    <property type="entry name" value="HD-domain/PDEase-like"/>
    <property type="match status" value="1"/>
</dbReference>
<dbReference type="InterPro" id="IPR043519">
    <property type="entry name" value="NT_sf"/>
</dbReference>
<dbReference type="GO" id="GO:0042594">
    <property type="term" value="P:response to starvation"/>
    <property type="evidence" value="ECO:0007669"/>
    <property type="project" value="TreeGrafter"/>
</dbReference>
<dbReference type="EC" id="3.1.7.2" evidence="3"/>
<dbReference type="NCBIfam" id="NF008303">
    <property type="entry name" value="PRK11092.1"/>
    <property type="match status" value="1"/>
</dbReference>
<dbReference type="Proteomes" id="UP001302316">
    <property type="component" value="Unassembled WGS sequence"/>
</dbReference>
<keyword evidence="9" id="KW-0808">Transferase</keyword>
<keyword evidence="1 9" id="KW-0378">Hydrolase</keyword>
<dbReference type="InterPro" id="IPR006674">
    <property type="entry name" value="HD_domain"/>
</dbReference>
<dbReference type="RefSeq" id="WP_346051471.1">
    <property type="nucleotide sequence ID" value="NZ_JAYGII010000014.1"/>
</dbReference>
<proteinExistence type="inferred from homology"/>
<dbReference type="GO" id="GO:0015969">
    <property type="term" value="P:guanosine tetraphosphate metabolic process"/>
    <property type="evidence" value="ECO:0007669"/>
    <property type="project" value="InterPro"/>
</dbReference>
<evidence type="ECO:0000259" key="8">
    <source>
        <dbReference type="PROSITE" id="PS51880"/>
    </source>
</evidence>
<evidence type="ECO:0000313" key="10">
    <source>
        <dbReference type="Proteomes" id="UP001302316"/>
    </source>
</evidence>
<dbReference type="Pfam" id="PF13328">
    <property type="entry name" value="HD_4"/>
    <property type="match status" value="1"/>
</dbReference>
<dbReference type="Gene3D" id="3.30.70.260">
    <property type="match status" value="1"/>
</dbReference>
<evidence type="ECO:0000259" key="6">
    <source>
        <dbReference type="PROSITE" id="PS51671"/>
    </source>
</evidence>
<dbReference type="GO" id="GO:0008893">
    <property type="term" value="F:guanosine-3',5'-bis(diphosphate) 3'-diphosphatase activity"/>
    <property type="evidence" value="ECO:0007669"/>
    <property type="project" value="UniProtKB-EC"/>
</dbReference>
<dbReference type="InterPro" id="IPR033655">
    <property type="entry name" value="TGS_RelA/SpoT"/>
</dbReference>
<dbReference type="PROSITE" id="PS51671">
    <property type="entry name" value="ACT"/>
    <property type="match status" value="1"/>
</dbReference>
<evidence type="ECO:0000256" key="1">
    <source>
        <dbReference type="ARBA" id="ARBA00022801"/>
    </source>
</evidence>
<dbReference type="CDD" id="cd01668">
    <property type="entry name" value="TGS_RSH"/>
    <property type="match status" value="1"/>
</dbReference>
<dbReference type="InterPro" id="IPR045600">
    <property type="entry name" value="RelA/SpoT_AH_RIS"/>
</dbReference>
<comment type="function">
    <text evidence="5">In eubacteria ppGpp (guanosine 3'-diphosphate 5'-diphosphate) is a mediator of the stringent response that coordinates a variety of cellular activities in response to changes in nutritional abundance.</text>
</comment>